<evidence type="ECO:0008006" key="3">
    <source>
        <dbReference type="Google" id="ProtNLM"/>
    </source>
</evidence>
<proteinExistence type="predicted"/>
<accession>A0ABP9ZYC3</accession>
<dbReference type="InterPro" id="IPR032871">
    <property type="entry name" value="AHH_dom_containing"/>
</dbReference>
<reference evidence="1 2" key="1">
    <citation type="submission" date="2024-04" db="EMBL/GenBank/DDBJ databases">
        <title>Draft genome sequence of Thalassolituus maritimus NBRC 116585.</title>
        <authorList>
            <person name="Miyakawa T."/>
            <person name="Kusuya Y."/>
            <person name="Miura T."/>
        </authorList>
    </citation>
    <scope>NUCLEOTIDE SEQUENCE [LARGE SCALE GENOMIC DNA]</scope>
    <source>
        <strain evidence="1 2">5NW40-0001</strain>
    </source>
</reference>
<comment type="caution">
    <text evidence="1">The sequence shown here is derived from an EMBL/GenBank/DDBJ whole genome shotgun (WGS) entry which is preliminary data.</text>
</comment>
<dbReference type="EMBL" id="BAABWH010000003">
    <property type="protein sequence ID" value="GAA6145142.1"/>
    <property type="molecule type" value="Genomic_DNA"/>
</dbReference>
<gene>
    <name evidence="1" type="ORF">NBRC116585_12600</name>
</gene>
<keyword evidence="2" id="KW-1185">Reference proteome</keyword>
<evidence type="ECO:0000313" key="1">
    <source>
        <dbReference type="EMBL" id="GAA6145142.1"/>
    </source>
</evidence>
<organism evidence="1 2">
    <name type="scientific">Thalassolituus maritimus</name>
    <dbReference type="NCBI Taxonomy" id="484498"/>
    <lineage>
        <taxon>Bacteria</taxon>
        <taxon>Pseudomonadati</taxon>
        <taxon>Pseudomonadota</taxon>
        <taxon>Gammaproteobacteria</taxon>
        <taxon>Oceanospirillales</taxon>
        <taxon>Oceanospirillaceae</taxon>
        <taxon>Thalassolituus</taxon>
    </lineage>
</organism>
<protein>
    <recommendedName>
        <fullName evidence="3">A nuclease family of the HNH/ENDO VII superfamily with conserved AHH</fullName>
    </recommendedName>
</protein>
<dbReference type="Pfam" id="PF14412">
    <property type="entry name" value="AHH"/>
    <property type="match status" value="1"/>
</dbReference>
<dbReference type="RefSeq" id="WP_353294085.1">
    <property type="nucleotide sequence ID" value="NZ_BAABWH010000003.1"/>
</dbReference>
<evidence type="ECO:0000313" key="2">
    <source>
        <dbReference type="Proteomes" id="UP001481413"/>
    </source>
</evidence>
<name>A0ABP9ZYC3_9GAMM</name>
<dbReference type="Proteomes" id="UP001481413">
    <property type="component" value="Unassembled WGS sequence"/>
</dbReference>
<sequence length="209" mass="23491">MSDIDPLCLEVDELDFRLGLTELLTANGRLSKETNQLIAKTITDTKVLAMKEVLAQYIQTGLGMSQEELIAEQHNSKRLGEFLGSVGYERPNCGNFEAHAIVSGGHVRAEAAREILAQHNIRIDDPSNGVWLPNYKRNLSKNPEFSYAHRTVHRKTYYLNITSCLEQAMSPMHARAILRRIARGVVSGAFPLDRRLKRAEVREISNGSF</sequence>